<evidence type="ECO:0000313" key="7">
    <source>
        <dbReference type="Proteomes" id="UP001589891"/>
    </source>
</evidence>
<dbReference type="EMBL" id="JBHLSS010000045">
    <property type="protein sequence ID" value="MFC0709523.1"/>
    <property type="molecule type" value="Genomic_DNA"/>
</dbReference>
<dbReference type="Pfam" id="PF05901">
    <property type="entry name" value="Excalibur"/>
    <property type="match status" value="1"/>
</dbReference>
<dbReference type="InterPro" id="IPR008613">
    <property type="entry name" value="Excalibur_Ca-bd_domain"/>
</dbReference>
<evidence type="ECO:0000256" key="3">
    <source>
        <dbReference type="ARBA" id="ARBA00022801"/>
    </source>
</evidence>
<dbReference type="PANTHER" id="PTHR12302">
    <property type="entry name" value="EBNA2 BINDING PROTEIN P100"/>
    <property type="match status" value="1"/>
</dbReference>
<dbReference type="SMART" id="SM00318">
    <property type="entry name" value="SNc"/>
    <property type="match status" value="1"/>
</dbReference>
<dbReference type="InterPro" id="IPR035437">
    <property type="entry name" value="SNase_OB-fold_sf"/>
</dbReference>
<keyword evidence="2" id="KW-0255">Endonuclease</keyword>
<keyword evidence="1" id="KW-0540">Nuclease</keyword>
<dbReference type="PANTHER" id="PTHR12302:SF3">
    <property type="entry name" value="SERINE_THREONINE-PROTEIN KINASE 31"/>
    <property type="match status" value="1"/>
</dbReference>
<sequence length="225" mass="24823">MRSRLLAIPLLLGFASSPVFASDISCRVIEVLDGDAFTCLTDTEKRIGIRLVEIDAPEAKQPHGDKSRQMLSELVLERKVALQVQETDHHGRLVARARVGTRDVNAELVSQGGAWSSSRHDENRSLALLESQAKADKRGLWALPRAERVPPWEWRALGWNEHPAPSEASLDMIAKGQTASGLRCNGKRFCEEMSSCGEAKFYVENCGPRSLDGDRDGVPCESLCK</sequence>
<organism evidence="6 7">
    <name type="scientific">Azorhizophilus paspali</name>
    <name type="common">Azotobacter paspali</name>
    <dbReference type="NCBI Taxonomy" id="69963"/>
    <lineage>
        <taxon>Bacteria</taxon>
        <taxon>Pseudomonadati</taxon>
        <taxon>Pseudomonadota</taxon>
        <taxon>Gammaproteobacteria</taxon>
        <taxon>Pseudomonadales</taxon>
        <taxon>Pseudomonadaceae</taxon>
        <taxon>Azorhizophilus</taxon>
    </lineage>
</organism>
<name>A0ABV6SJ23_AZOPA</name>
<comment type="caution">
    <text evidence="6">The sequence shown here is derived from an EMBL/GenBank/DDBJ whole genome shotgun (WGS) entry which is preliminary data.</text>
</comment>
<keyword evidence="7" id="KW-1185">Reference proteome</keyword>
<dbReference type="PROSITE" id="PS50830">
    <property type="entry name" value="TNASE_3"/>
    <property type="match status" value="1"/>
</dbReference>
<dbReference type="InterPro" id="IPR016071">
    <property type="entry name" value="Staphylococal_nuclease_OB-fold"/>
</dbReference>
<dbReference type="RefSeq" id="WP_376944618.1">
    <property type="nucleotide sequence ID" value="NZ_CP171449.1"/>
</dbReference>
<feature type="domain" description="TNase-like" evidence="5">
    <location>
        <begin position="22"/>
        <end position="143"/>
    </location>
</feature>
<proteinExistence type="predicted"/>
<evidence type="ECO:0000313" key="6">
    <source>
        <dbReference type="EMBL" id="MFC0709523.1"/>
    </source>
</evidence>
<evidence type="ECO:0000256" key="1">
    <source>
        <dbReference type="ARBA" id="ARBA00022722"/>
    </source>
</evidence>
<dbReference type="SUPFAM" id="SSF50199">
    <property type="entry name" value="Staphylococcal nuclease"/>
    <property type="match status" value="1"/>
</dbReference>
<gene>
    <name evidence="6" type="ORF">ACFFGX_07930</name>
</gene>
<evidence type="ECO:0000256" key="4">
    <source>
        <dbReference type="SAM" id="SignalP"/>
    </source>
</evidence>
<keyword evidence="4" id="KW-0732">Signal</keyword>
<feature type="chain" id="PRO_5046201576" evidence="4">
    <location>
        <begin position="22"/>
        <end position="225"/>
    </location>
</feature>
<evidence type="ECO:0000259" key="5">
    <source>
        <dbReference type="PROSITE" id="PS50830"/>
    </source>
</evidence>
<keyword evidence="3" id="KW-0378">Hydrolase</keyword>
<accession>A0ABV6SJ23</accession>
<protein>
    <submittedName>
        <fullName evidence="6">Thermonuclease family protein</fullName>
    </submittedName>
</protein>
<feature type="signal peptide" evidence="4">
    <location>
        <begin position="1"/>
        <end position="21"/>
    </location>
</feature>
<dbReference type="Pfam" id="PF00565">
    <property type="entry name" value="SNase"/>
    <property type="match status" value="1"/>
</dbReference>
<evidence type="ECO:0000256" key="2">
    <source>
        <dbReference type="ARBA" id="ARBA00022759"/>
    </source>
</evidence>
<reference evidence="6 7" key="1">
    <citation type="submission" date="2024-09" db="EMBL/GenBank/DDBJ databases">
        <authorList>
            <person name="Sun Q."/>
            <person name="Mori K."/>
        </authorList>
    </citation>
    <scope>NUCLEOTIDE SEQUENCE [LARGE SCALE GENOMIC DNA]</scope>
    <source>
        <strain evidence="6 7">NCAIM B.01794</strain>
    </source>
</reference>
<dbReference type="Proteomes" id="UP001589891">
    <property type="component" value="Unassembled WGS sequence"/>
</dbReference>
<dbReference type="Gene3D" id="2.40.50.90">
    <property type="match status" value="1"/>
</dbReference>